<protein>
    <submittedName>
        <fullName evidence="4">Transcription termination factor, mitochondrial</fullName>
    </submittedName>
</protein>
<evidence type="ECO:0000256" key="2">
    <source>
        <dbReference type="ARBA" id="ARBA00022946"/>
    </source>
</evidence>
<keyword evidence="3" id="KW-1185">Reference proteome</keyword>
<sequence length="395" mass="46534">MLRSLLVQRILHLRRVSKMSPNVVKQCLVSLSTQSFYNNSYNAVLLKESESALHDINFDYSATHHTVMELLDCSPADAIHLIEADPDLLRLPANDLMEIKKLCRENNIPQDIVKKNLTWISRMKPVELNHRFLYYWKWSFRNEKERPEIFVLLNLTLSKLTSFTCRAISEKSKILERNRISYFSNKLESSVSECTNLVIKYPFLLTRSLKTVFEIVDSLLEAGVHPKDIYKDPWLILNSSAYVKERLEVFKERGIKNIKPWMVRCQDSTLARCIEIRQLALDVSREFDIDTKEQYLCERLNADPWEFIESKRKYPRVAQISLTKLKIMLDLLLNAGFEPKDIFKHPQVLTFSPETIERRLKDLKDRQVETWELSTLSLRNKKFEAFLKKMDKKLS</sequence>
<dbReference type="InterPro" id="IPR038538">
    <property type="entry name" value="MTERF_sf"/>
</dbReference>
<dbReference type="STRING" id="121845.A0A1S3D0R3"/>
<dbReference type="KEGG" id="dci:103509054"/>
<dbReference type="Proteomes" id="UP000079169">
    <property type="component" value="Unplaced"/>
</dbReference>
<dbReference type="SMART" id="SM00733">
    <property type="entry name" value="Mterf"/>
    <property type="match status" value="4"/>
</dbReference>
<accession>A0A1S3D0R3</accession>
<reference evidence="4" key="1">
    <citation type="submission" date="2025-08" db="UniProtKB">
        <authorList>
            <consortium name="RefSeq"/>
        </authorList>
    </citation>
    <scope>IDENTIFICATION</scope>
</reference>
<dbReference type="GO" id="GO:0006393">
    <property type="term" value="P:termination of mitochondrial transcription"/>
    <property type="evidence" value="ECO:0007669"/>
    <property type="project" value="TreeGrafter"/>
</dbReference>
<dbReference type="AlphaFoldDB" id="A0A1S3D0R3"/>
<dbReference type="CTD" id="34837"/>
<evidence type="ECO:0000256" key="1">
    <source>
        <dbReference type="ARBA" id="ARBA00007692"/>
    </source>
</evidence>
<dbReference type="Gene3D" id="1.25.70.10">
    <property type="entry name" value="Transcription termination factor 3, mitochondrial"/>
    <property type="match status" value="1"/>
</dbReference>
<proteinExistence type="inferred from homology"/>
<evidence type="ECO:0000313" key="3">
    <source>
        <dbReference type="Proteomes" id="UP000079169"/>
    </source>
</evidence>
<evidence type="ECO:0000313" key="4">
    <source>
        <dbReference type="RefSeq" id="XP_008471867.1"/>
    </source>
</evidence>
<dbReference type="OMA" id="FRYTPKS"/>
<dbReference type="InterPro" id="IPR003690">
    <property type="entry name" value="MTERF"/>
</dbReference>
<dbReference type="PANTHER" id="PTHR15437:SF6">
    <property type="entry name" value="TRANSCRIPTION TERMINATION FACTOR, MITOCHONDRIAL"/>
    <property type="match status" value="1"/>
</dbReference>
<dbReference type="PaxDb" id="121845-A0A1S3D0R3"/>
<organism evidence="3 4">
    <name type="scientific">Diaphorina citri</name>
    <name type="common">Asian citrus psyllid</name>
    <dbReference type="NCBI Taxonomy" id="121845"/>
    <lineage>
        <taxon>Eukaryota</taxon>
        <taxon>Metazoa</taxon>
        <taxon>Ecdysozoa</taxon>
        <taxon>Arthropoda</taxon>
        <taxon>Hexapoda</taxon>
        <taxon>Insecta</taxon>
        <taxon>Pterygota</taxon>
        <taxon>Neoptera</taxon>
        <taxon>Paraneoptera</taxon>
        <taxon>Hemiptera</taxon>
        <taxon>Sternorrhyncha</taxon>
        <taxon>Psylloidea</taxon>
        <taxon>Psyllidae</taxon>
        <taxon>Diaphorininae</taxon>
        <taxon>Diaphorina</taxon>
    </lineage>
</organism>
<name>A0A1S3D0R3_DIACI</name>
<dbReference type="OrthoDB" id="75923at2759"/>
<dbReference type="GO" id="GO:0005759">
    <property type="term" value="C:mitochondrial matrix"/>
    <property type="evidence" value="ECO:0007669"/>
    <property type="project" value="TreeGrafter"/>
</dbReference>
<dbReference type="PANTHER" id="PTHR15437">
    <property type="entry name" value="TRANSCRIPTION TERMINATION FACTOR, MITOCHONDRIAL"/>
    <property type="match status" value="1"/>
</dbReference>
<keyword evidence="2" id="KW-0809">Transit peptide</keyword>
<dbReference type="GeneID" id="103509054"/>
<dbReference type="RefSeq" id="XP_008471867.1">
    <property type="nucleotide sequence ID" value="XM_008473645.2"/>
</dbReference>
<comment type="similarity">
    <text evidence="1">Belongs to the mTERF family.</text>
</comment>
<dbReference type="GO" id="GO:0003676">
    <property type="term" value="F:nucleic acid binding"/>
    <property type="evidence" value="ECO:0007669"/>
    <property type="project" value="InterPro"/>
</dbReference>
<gene>
    <name evidence="4" type="primary">LOC103509054</name>
</gene>